<feature type="signal peptide" evidence="4">
    <location>
        <begin position="1"/>
        <end position="23"/>
    </location>
</feature>
<dbReference type="InterPro" id="IPR039424">
    <property type="entry name" value="SBP_5"/>
</dbReference>
<keyword evidence="7" id="KW-1185">Reference proteome</keyword>
<gene>
    <name evidence="6" type="ORF">ACIKP9_05050</name>
</gene>
<dbReference type="Proteomes" id="UP001617669">
    <property type="component" value="Unassembled WGS sequence"/>
</dbReference>
<evidence type="ECO:0000256" key="1">
    <source>
        <dbReference type="ARBA" id="ARBA00005695"/>
    </source>
</evidence>
<dbReference type="SUPFAM" id="SSF53850">
    <property type="entry name" value="Periplasmic binding protein-like II"/>
    <property type="match status" value="1"/>
</dbReference>
<dbReference type="EMBL" id="JBIWXY010000001">
    <property type="protein sequence ID" value="MFJ5445588.1"/>
    <property type="molecule type" value="Genomic_DNA"/>
</dbReference>
<dbReference type="PANTHER" id="PTHR30290">
    <property type="entry name" value="PERIPLASMIC BINDING COMPONENT OF ABC TRANSPORTER"/>
    <property type="match status" value="1"/>
</dbReference>
<evidence type="ECO:0000313" key="7">
    <source>
        <dbReference type="Proteomes" id="UP001617669"/>
    </source>
</evidence>
<comment type="similarity">
    <text evidence="1">Belongs to the bacterial solute-binding protein 5 family.</text>
</comment>
<dbReference type="CDD" id="cd00995">
    <property type="entry name" value="PBP2_NikA_DppA_OppA_like"/>
    <property type="match status" value="1"/>
</dbReference>
<dbReference type="RefSeq" id="WP_400881864.1">
    <property type="nucleotide sequence ID" value="NZ_JBIWXY010000001.1"/>
</dbReference>
<evidence type="ECO:0000313" key="6">
    <source>
        <dbReference type="EMBL" id="MFJ5445588.1"/>
    </source>
</evidence>
<dbReference type="Pfam" id="PF00496">
    <property type="entry name" value="SBP_bac_5"/>
    <property type="match status" value="1"/>
</dbReference>
<evidence type="ECO:0000256" key="3">
    <source>
        <dbReference type="ARBA" id="ARBA00022729"/>
    </source>
</evidence>
<reference evidence="6 7" key="1">
    <citation type="submission" date="2024-11" db="EMBL/GenBank/DDBJ databases">
        <authorList>
            <person name="Kaparullina E.N."/>
            <person name="Delegan Y.A."/>
            <person name="Doronina N.V."/>
        </authorList>
    </citation>
    <scope>NUCLEOTIDE SEQUENCE [LARGE SCALE GENOMIC DNA]</scope>
    <source>
        <strain evidence="6 7">7sh_L</strain>
    </source>
</reference>
<keyword evidence="3 4" id="KW-0732">Signal</keyword>
<evidence type="ECO:0000256" key="2">
    <source>
        <dbReference type="ARBA" id="ARBA00022448"/>
    </source>
</evidence>
<accession>A0ABW8GJP6</accession>
<evidence type="ECO:0000256" key="4">
    <source>
        <dbReference type="SAM" id="SignalP"/>
    </source>
</evidence>
<proteinExistence type="inferred from homology"/>
<protein>
    <submittedName>
        <fullName evidence="6">ABC transporter substrate-binding protein</fullName>
    </submittedName>
</protein>
<dbReference type="InterPro" id="IPR030678">
    <property type="entry name" value="Peptide/Ni-bd"/>
</dbReference>
<name>A0ABW8GJP6_9PROT</name>
<feature type="domain" description="Solute-binding protein family 5" evidence="5">
    <location>
        <begin position="90"/>
        <end position="398"/>
    </location>
</feature>
<dbReference type="Gene3D" id="3.40.190.10">
    <property type="entry name" value="Periplasmic binding protein-like II"/>
    <property type="match status" value="1"/>
</dbReference>
<dbReference type="Gene3D" id="3.10.105.10">
    <property type="entry name" value="Dipeptide-binding Protein, Domain 3"/>
    <property type="match status" value="1"/>
</dbReference>
<feature type="chain" id="PRO_5046283994" evidence="4">
    <location>
        <begin position="24"/>
        <end position="499"/>
    </location>
</feature>
<keyword evidence="2" id="KW-0813">Transport</keyword>
<dbReference type="PANTHER" id="PTHR30290:SF9">
    <property type="entry name" value="OLIGOPEPTIDE-BINDING PROTEIN APPA"/>
    <property type="match status" value="1"/>
</dbReference>
<organism evidence="6 7">
    <name type="scientific">Methylobacillus methanolivorans</name>
    <dbReference type="NCBI Taxonomy" id="1848927"/>
    <lineage>
        <taxon>Bacteria</taxon>
        <taxon>Pseudomonadati</taxon>
        <taxon>Pseudomonadota</taxon>
        <taxon>Betaproteobacteria</taxon>
        <taxon>Nitrosomonadales</taxon>
        <taxon>Methylophilaceae</taxon>
        <taxon>Methylobacillus</taxon>
    </lineage>
</organism>
<evidence type="ECO:0000259" key="5">
    <source>
        <dbReference type="Pfam" id="PF00496"/>
    </source>
</evidence>
<sequence length="499" mass="56340">MWRQAWRLGSLATLMVASLLLLDACSRDTAPVQIRSAVSQLPQTLDPRYATDAASARVNRLLYRSLVDFDANSHPASSLASWRVLSPRLFRFTLGQHGRTFHDGRYLTAEDVAATYQSVLELADSPHAAEFANISKIEVRDENTLDFFLKDADSNFPSRLILGILPAELIARAHDFSREPVGSGPFKFISWQRSLNLERQSDRKRFVFEEIRDPTVRVLKLVRGETDILQGDLPPELVEYLKKQPGLQVQESPGSNFAYIGLNMQDTALQKPLVRQALAHAIDRESIIRHTLVGGSRPAETILPPEHWAGNSELVPYQYDPALARELLQRAGVSLPLKLVYKTSTDAQRVRLATMMQAQMREAGIELEIRSLDWGTFFDDIKRGNFQLYGLMWVGIKTPEIYHLAFHSSSIPPKGANRGHYADEKTDELIMVSDWAKVAARVHEQLPYIPLWYEGQFAATRQHILGYQLHPDGSWDGLVDVKRSKLKSVFPGKNTLEGF</sequence>
<comment type="caution">
    <text evidence="6">The sequence shown here is derived from an EMBL/GenBank/DDBJ whole genome shotgun (WGS) entry which is preliminary data.</text>
</comment>
<dbReference type="Gene3D" id="3.90.76.10">
    <property type="entry name" value="Dipeptide-binding Protein, Domain 1"/>
    <property type="match status" value="1"/>
</dbReference>
<dbReference type="InterPro" id="IPR000914">
    <property type="entry name" value="SBP_5_dom"/>
</dbReference>
<dbReference type="PIRSF" id="PIRSF002741">
    <property type="entry name" value="MppA"/>
    <property type="match status" value="1"/>
</dbReference>